<organism evidence="2 3">
    <name type="scientific">Dorcoceras hygrometricum</name>
    <dbReference type="NCBI Taxonomy" id="472368"/>
    <lineage>
        <taxon>Eukaryota</taxon>
        <taxon>Viridiplantae</taxon>
        <taxon>Streptophyta</taxon>
        <taxon>Embryophyta</taxon>
        <taxon>Tracheophyta</taxon>
        <taxon>Spermatophyta</taxon>
        <taxon>Magnoliopsida</taxon>
        <taxon>eudicotyledons</taxon>
        <taxon>Gunneridae</taxon>
        <taxon>Pentapetalae</taxon>
        <taxon>asterids</taxon>
        <taxon>lamiids</taxon>
        <taxon>Lamiales</taxon>
        <taxon>Gesneriaceae</taxon>
        <taxon>Didymocarpoideae</taxon>
        <taxon>Trichosporeae</taxon>
        <taxon>Loxocarpinae</taxon>
        <taxon>Dorcoceras</taxon>
    </lineage>
</organism>
<gene>
    <name evidence="2" type="ORF">F511_24031</name>
</gene>
<reference evidence="2 3" key="1">
    <citation type="journal article" date="2015" name="Proc. Natl. Acad. Sci. U.S.A.">
        <title>The resurrection genome of Boea hygrometrica: A blueprint for survival of dehydration.</title>
        <authorList>
            <person name="Xiao L."/>
            <person name="Yang G."/>
            <person name="Zhang L."/>
            <person name="Yang X."/>
            <person name="Zhao S."/>
            <person name="Ji Z."/>
            <person name="Zhou Q."/>
            <person name="Hu M."/>
            <person name="Wang Y."/>
            <person name="Chen M."/>
            <person name="Xu Y."/>
            <person name="Jin H."/>
            <person name="Xiao X."/>
            <person name="Hu G."/>
            <person name="Bao F."/>
            <person name="Hu Y."/>
            <person name="Wan P."/>
            <person name="Li L."/>
            <person name="Deng X."/>
            <person name="Kuang T."/>
            <person name="Xiang C."/>
            <person name="Zhu J.K."/>
            <person name="Oliver M.J."/>
            <person name="He Y."/>
        </authorList>
    </citation>
    <scope>NUCLEOTIDE SEQUENCE [LARGE SCALE GENOMIC DNA]</scope>
    <source>
        <strain evidence="3">cv. XS01</strain>
    </source>
</reference>
<name>A0A2Z7D464_9LAMI</name>
<evidence type="ECO:0000313" key="3">
    <source>
        <dbReference type="Proteomes" id="UP000250235"/>
    </source>
</evidence>
<feature type="compositionally biased region" description="Polar residues" evidence="1">
    <location>
        <begin position="249"/>
        <end position="259"/>
    </location>
</feature>
<dbReference type="Proteomes" id="UP000250235">
    <property type="component" value="Unassembled WGS sequence"/>
</dbReference>
<keyword evidence="3" id="KW-1185">Reference proteome</keyword>
<proteinExistence type="predicted"/>
<dbReference type="EMBL" id="KQ990533">
    <property type="protein sequence ID" value="KZV53129.1"/>
    <property type="molecule type" value="Genomic_DNA"/>
</dbReference>
<protein>
    <submittedName>
        <fullName evidence="2">Putative WRKY transcription factor 20</fullName>
    </submittedName>
</protein>
<feature type="region of interest" description="Disordered" evidence="1">
    <location>
        <begin position="243"/>
        <end position="271"/>
    </location>
</feature>
<evidence type="ECO:0000256" key="1">
    <source>
        <dbReference type="SAM" id="MobiDB-lite"/>
    </source>
</evidence>
<accession>A0A2Z7D464</accession>
<evidence type="ECO:0000313" key="2">
    <source>
        <dbReference type="EMBL" id="KZV53129.1"/>
    </source>
</evidence>
<sequence length="321" mass="36320">MLSAGGTLRRRFVYLERCRFDTTLQMQRLVVAAGFVKRKIWVLLKETTGICYEIPTVHDISTGPDRNILQNVLITIRGSRLLNGTSSSRTSTSPRRNLYKTLSLALHSVQLCYLKNLQWATQTQGTQKQEKGYEVKPQIGHLGQRVSWQYPVEPLYNAQPISQWKSSVRDIQVWPLTITAQWYSGTTSQSATTLMISLDLSGATHLSVDHNVNLIWFSINQQAQYRSPYASIYNSRQVSIERPKHDELSATSLTPNNGGNRRKSTGEGFGEQYRLRVNEGEEMEIGVENTLSVGQHLYLKSLVKIYSESQPPTPSDPSIRS</sequence>
<dbReference type="AlphaFoldDB" id="A0A2Z7D464"/>